<evidence type="ECO:0000256" key="1">
    <source>
        <dbReference type="ARBA" id="ARBA00022692"/>
    </source>
</evidence>
<organism evidence="5 6">
    <name type="scientific">Cannabis sativa</name>
    <name type="common">Hemp</name>
    <name type="synonym">Marijuana</name>
    <dbReference type="NCBI Taxonomy" id="3483"/>
    <lineage>
        <taxon>Eukaryota</taxon>
        <taxon>Viridiplantae</taxon>
        <taxon>Streptophyta</taxon>
        <taxon>Embryophyta</taxon>
        <taxon>Tracheophyta</taxon>
        <taxon>Spermatophyta</taxon>
        <taxon>Magnoliopsida</taxon>
        <taxon>eudicotyledons</taxon>
        <taxon>Gunneridae</taxon>
        <taxon>Pentapetalae</taxon>
        <taxon>rosids</taxon>
        <taxon>fabids</taxon>
        <taxon>Rosales</taxon>
        <taxon>Cannabaceae</taxon>
        <taxon>Cannabis</taxon>
    </lineage>
</organism>
<keyword evidence="3 4" id="KW-0472">Membrane</keyword>
<evidence type="ECO:0000256" key="2">
    <source>
        <dbReference type="ARBA" id="ARBA00022989"/>
    </source>
</evidence>
<evidence type="ECO:0000256" key="3">
    <source>
        <dbReference type="ARBA" id="ARBA00023136"/>
    </source>
</evidence>
<dbReference type="AlphaFoldDB" id="A0A7J6FZR4"/>
<dbReference type="InterPro" id="IPR030184">
    <property type="entry name" value="WAT1-related"/>
</dbReference>
<evidence type="ECO:0000313" key="5">
    <source>
        <dbReference type="EMBL" id="KAF4376241.1"/>
    </source>
</evidence>
<dbReference type="Proteomes" id="UP000525078">
    <property type="component" value="Unassembled WGS sequence"/>
</dbReference>
<dbReference type="GO" id="GO:0016020">
    <property type="term" value="C:membrane"/>
    <property type="evidence" value="ECO:0007669"/>
    <property type="project" value="InterPro"/>
</dbReference>
<accession>A0A7J6FZR4</accession>
<evidence type="ECO:0000256" key="4">
    <source>
        <dbReference type="SAM" id="Phobius"/>
    </source>
</evidence>
<gene>
    <name evidence="5" type="ORF">F8388_018910</name>
</gene>
<proteinExistence type="predicted"/>
<evidence type="ECO:0000313" key="6">
    <source>
        <dbReference type="Proteomes" id="UP000525078"/>
    </source>
</evidence>
<keyword evidence="2 4" id="KW-1133">Transmembrane helix</keyword>
<keyword evidence="1 4" id="KW-0812">Transmembrane</keyword>
<dbReference type="GO" id="GO:0022857">
    <property type="term" value="F:transmembrane transporter activity"/>
    <property type="evidence" value="ECO:0007669"/>
    <property type="project" value="InterPro"/>
</dbReference>
<sequence length="145" mass="16689">MEDVVLTLAWPEPGGSLTPGWIVNSRLRTTSNLPQSWYPYLSTSEAERKPYLNVLYIQREMGIREGLDEVKPALMMVVVQIAYAGVNVFYKLAANDGMNLKIIIAYRFVFSTAFILPLAFFIESNTLIWFNKHLYYVVLYIRKAI</sequence>
<dbReference type="EMBL" id="JAATIP010000086">
    <property type="protein sequence ID" value="KAF4376241.1"/>
    <property type="molecule type" value="Genomic_DNA"/>
</dbReference>
<name>A0A7J6FZR4_CANSA</name>
<feature type="transmembrane region" description="Helical" evidence="4">
    <location>
        <begin position="73"/>
        <end position="92"/>
    </location>
</feature>
<comment type="caution">
    <text evidence="5">The sequence shown here is derived from an EMBL/GenBank/DDBJ whole genome shotgun (WGS) entry which is preliminary data.</text>
</comment>
<evidence type="ECO:0008006" key="7">
    <source>
        <dbReference type="Google" id="ProtNLM"/>
    </source>
</evidence>
<protein>
    <recommendedName>
        <fullName evidence="7">WAT1-related protein</fullName>
    </recommendedName>
</protein>
<dbReference type="PANTHER" id="PTHR31218">
    <property type="entry name" value="WAT1-RELATED PROTEIN"/>
    <property type="match status" value="1"/>
</dbReference>
<feature type="transmembrane region" description="Helical" evidence="4">
    <location>
        <begin position="104"/>
        <end position="122"/>
    </location>
</feature>
<reference evidence="5 6" key="1">
    <citation type="journal article" date="2020" name="bioRxiv">
        <title>Sequence and annotation of 42 cannabis genomes reveals extensive copy number variation in cannabinoid synthesis and pathogen resistance genes.</title>
        <authorList>
            <person name="Mckernan K.J."/>
            <person name="Helbert Y."/>
            <person name="Kane L.T."/>
            <person name="Ebling H."/>
            <person name="Zhang L."/>
            <person name="Liu B."/>
            <person name="Eaton Z."/>
            <person name="Mclaughlin S."/>
            <person name="Kingan S."/>
            <person name="Baybayan P."/>
            <person name="Concepcion G."/>
            <person name="Jordan M."/>
            <person name="Riva A."/>
            <person name="Barbazuk W."/>
            <person name="Harkins T."/>
        </authorList>
    </citation>
    <scope>NUCLEOTIDE SEQUENCE [LARGE SCALE GENOMIC DNA]</scope>
    <source>
        <strain evidence="6">cv. Jamaican Lion 4</strain>
        <tissue evidence="5">Leaf</tissue>
    </source>
</reference>